<accession>A0A3A8JE54</accession>
<protein>
    <submittedName>
        <fullName evidence="14">Fatty acid desaturase</fullName>
    </submittedName>
</protein>
<evidence type="ECO:0000256" key="7">
    <source>
        <dbReference type="ARBA" id="ARBA00023002"/>
    </source>
</evidence>
<dbReference type="InterPro" id="IPR005804">
    <property type="entry name" value="FA_desaturase_dom"/>
</dbReference>
<evidence type="ECO:0000256" key="12">
    <source>
        <dbReference type="SAM" id="Phobius"/>
    </source>
</evidence>
<keyword evidence="8" id="KW-0408">Iron</keyword>
<evidence type="ECO:0000256" key="4">
    <source>
        <dbReference type="ARBA" id="ARBA00022692"/>
    </source>
</evidence>
<comment type="subcellular location">
    <subcellularLocation>
        <location evidence="1">Membrane</location>
        <topology evidence="1">Multi-pass membrane protein</topology>
    </subcellularLocation>
</comment>
<keyword evidence="15" id="KW-1185">Reference proteome</keyword>
<dbReference type="OrthoDB" id="9768289at2"/>
<keyword evidence="3" id="KW-0444">Lipid biosynthesis</keyword>
<evidence type="ECO:0000313" key="14">
    <source>
        <dbReference type="EMBL" id="RKG90524.1"/>
    </source>
</evidence>
<dbReference type="PANTHER" id="PTHR11351">
    <property type="entry name" value="ACYL-COA DESATURASE"/>
    <property type="match status" value="1"/>
</dbReference>
<name>A0A3A8JE54_9BACT</name>
<feature type="domain" description="Fatty acid desaturase" evidence="13">
    <location>
        <begin position="8"/>
        <end position="235"/>
    </location>
</feature>
<dbReference type="AlphaFoldDB" id="A0A3A8JE54"/>
<dbReference type="PANTHER" id="PTHR11351:SF31">
    <property type="entry name" value="DESATURASE 1, ISOFORM A-RELATED"/>
    <property type="match status" value="1"/>
</dbReference>
<dbReference type="RefSeq" id="WP_120540576.1">
    <property type="nucleotide sequence ID" value="NZ_RAVZ01000054.1"/>
</dbReference>
<keyword evidence="6 12" id="KW-1133">Transmembrane helix</keyword>
<keyword evidence="4 12" id="KW-0812">Transmembrane</keyword>
<evidence type="ECO:0000256" key="11">
    <source>
        <dbReference type="ARBA" id="ARBA00023160"/>
    </source>
</evidence>
<evidence type="ECO:0000259" key="13">
    <source>
        <dbReference type="Pfam" id="PF00487"/>
    </source>
</evidence>
<keyword evidence="7" id="KW-0560">Oxidoreductase</keyword>
<organism evidence="14 15">
    <name type="scientific">Corallococcus terminator</name>
    <dbReference type="NCBI Taxonomy" id="2316733"/>
    <lineage>
        <taxon>Bacteria</taxon>
        <taxon>Pseudomonadati</taxon>
        <taxon>Myxococcota</taxon>
        <taxon>Myxococcia</taxon>
        <taxon>Myxococcales</taxon>
        <taxon>Cystobacterineae</taxon>
        <taxon>Myxococcaceae</taxon>
        <taxon>Corallococcus</taxon>
    </lineage>
</organism>
<evidence type="ECO:0000313" key="15">
    <source>
        <dbReference type="Proteomes" id="UP000268094"/>
    </source>
</evidence>
<comment type="caution">
    <text evidence="14">The sequence shown here is derived from an EMBL/GenBank/DDBJ whole genome shotgun (WGS) entry which is preliminary data.</text>
</comment>
<evidence type="ECO:0000256" key="6">
    <source>
        <dbReference type="ARBA" id="ARBA00022989"/>
    </source>
</evidence>
<proteinExistence type="inferred from homology"/>
<comment type="similarity">
    <text evidence="2">Belongs to the fatty acid desaturase type 2 family.</text>
</comment>
<dbReference type="Proteomes" id="UP000268094">
    <property type="component" value="Unassembled WGS sequence"/>
</dbReference>
<evidence type="ECO:0000256" key="2">
    <source>
        <dbReference type="ARBA" id="ARBA00008749"/>
    </source>
</evidence>
<feature type="transmembrane region" description="Helical" evidence="12">
    <location>
        <begin position="6"/>
        <end position="29"/>
    </location>
</feature>
<dbReference type="EMBL" id="RAVZ01000054">
    <property type="protein sequence ID" value="RKG90524.1"/>
    <property type="molecule type" value="Genomic_DNA"/>
</dbReference>
<keyword evidence="10 12" id="KW-0472">Membrane</keyword>
<dbReference type="InterPro" id="IPR015876">
    <property type="entry name" value="Acyl-CoA_DS"/>
</dbReference>
<evidence type="ECO:0000256" key="1">
    <source>
        <dbReference type="ARBA" id="ARBA00004141"/>
    </source>
</evidence>
<evidence type="ECO:0000256" key="5">
    <source>
        <dbReference type="ARBA" id="ARBA00022832"/>
    </source>
</evidence>
<evidence type="ECO:0000256" key="10">
    <source>
        <dbReference type="ARBA" id="ARBA00023136"/>
    </source>
</evidence>
<keyword evidence="5" id="KW-0276">Fatty acid metabolism</keyword>
<keyword evidence="9" id="KW-0443">Lipid metabolism</keyword>
<feature type="transmembrane region" description="Helical" evidence="12">
    <location>
        <begin position="150"/>
        <end position="169"/>
    </location>
</feature>
<dbReference type="GO" id="GO:0016020">
    <property type="term" value="C:membrane"/>
    <property type="evidence" value="ECO:0007669"/>
    <property type="project" value="UniProtKB-SubCell"/>
</dbReference>
<dbReference type="Pfam" id="PF00487">
    <property type="entry name" value="FA_desaturase"/>
    <property type="match status" value="1"/>
</dbReference>
<evidence type="ECO:0000256" key="3">
    <source>
        <dbReference type="ARBA" id="ARBA00022516"/>
    </source>
</evidence>
<evidence type="ECO:0000256" key="8">
    <source>
        <dbReference type="ARBA" id="ARBA00023004"/>
    </source>
</evidence>
<gene>
    <name evidence="14" type="ORF">D7V88_11005</name>
</gene>
<dbReference type="GO" id="GO:0016717">
    <property type="term" value="F:oxidoreductase activity, acting on paired donors, with oxidation of a pair of donors resulting in the reduction of molecular oxygen to two molecules of water"/>
    <property type="evidence" value="ECO:0007669"/>
    <property type="project" value="InterPro"/>
</dbReference>
<dbReference type="CDD" id="cd03505">
    <property type="entry name" value="Delta9-FADS-like"/>
    <property type="match status" value="1"/>
</dbReference>
<evidence type="ECO:0000256" key="9">
    <source>
        <dbReference type="ARBA" id="ARBA00023098"/>
    </source>
</evidence>
<keyword evidence="11" id="KW-0275">Fatty acid biosynthesis</keyword>
<dbReference type="GO" id="GO:0006633">
    <property type="term" value="P:fatty acid biosynthetic process"/>
    <property type="evidence" value="ECO:0007669"/>
    <property type="project" value="UniProtKB-KW"/>
</dbReference>
<reference evidence="15" key="1">
    <citation type="submission" date="2018-09" db="EMBL/GenBank/DDBJ databases">
        <authorList>
            <person name="Livingstone P.G."/>
            <person name="Whitworth D.E."/>
        </authorList>
    </citation>
    <scope>NUCLEOTIDE SEQUENCE [LARGE SCALE GENOMIC DNA]</scope>
    <source>
        <strain evidence="15">CA054A</strain>
    </source>
</reference>
<sequence>MSEPLHPLWLVPFCAGYFLLAGLAINVAYHRVLSHRSLKLNRWLERLFVTVGLPAGTPIQWAGNHRWHHSHTDVAGDPHSPVLDGFWWAHVGWYIGTRNPVVCFLYSVAGPLRVLYDGWHRPRSNLQYNHLAKDVAADPWYAFVSRPGPYAVLCLLHVLALVGGGYLLFGPVGVAAAWGMLVVIFNLGDAIDSVAHLWGERPYAEVHQARNGVFMGWFTLGEGWHANHHSFPSSARHGLLPGQFDFIWHVLRLFERLGLASDLRVPAPADIEARMHRPAPSGPISVPLSR</sequence>